<evidence type="ECO:0000313" key="1">
    <source>
        <dbReference type="EMBL" id="UWP79018.1"/>
    </source>
</evidence>
<dbReference type="RefSeq" id="WP_259856499.1">
    <property type="nucleotide sequence ID" value="NZ_BAAAST010000163.1"/>
</dbReference>
<reference evidence="1" key="1">
    <citation type="submission" date="2021-04" db="EMBL/GenBank/DDBJ databases">
        <authorList>
            <person name="Hartkoorn R.C."/>
            <person name="Beaudoing E."/>
            <person name="Hot D."/>
        </authorList>
    </citation>
    <scope>NUCLEOTIDE SEQUENCE</scope>
    <source>
        <strain evidence="1">NRRL B-16292</strain>
    </source>
</reference>
<dbReference type="EMBL" id="CP073720">
    <property type="protein sequence ID" value="UWP79018.1"/>
    <property type="molecule type" value="Genomic_DNA"/>
</dbReference>
<reference evidence="1" key="2">
    <citation type="submission" date="2022-09" db="EMBL/GenBank/DDBJ databases">
        <title>Biosynthetic gene clusters of Dactylosporangioum fulvum.</title>
        <authorList>
            <person name="Caradec T."/>
        </authorList>
    </citation>
    <scope>NUCLEOTIDE SEQUENCE</scope>
    <source>
        <strain evidence="1">NRRL B-16292</strain>
    </source>
</reference>
<accession>A0ABY5VRA1</accession>
<dbReference type="Proteomes" id="UP001059617">
    <property type="component" value="Chromosome"/>
</dbReference>
<keyword evidence="2" id="KW-1185">Reference proteome</keyword>
<gene>
    <name evidence="1" type="ORF">Dfulv_28045</name>
</gene>
<sequence>MTFAPACRPPAAGLSVVFSSVASTYAFTLFEGGAETRQFVSSEGETVVDEGTPLPVEAGVEIPEWGPDEDFIWAVIEAVTGRGYAADLRYQVYRSR</sequence>
<proteinExistence type="predicted"/>
<protein>
    <submittedName>
        <fullName evidence="1">Uncharacterized protein</fullName>
    </submittedName>
</protein>
<name>A0ABY5VRA1_9ACTN</name>
<evidence type="ECO:0000313" key="2">
    <source>
        <dbReference type="Proteomes" id="UP001059617"/>
    </source>
</evidence>
<organism evidence="1 2">
    <name type="scientific">Dactylosporangium fulvum</name>
    <dbReference type="NCBI Taxonomy" id="53359"/>
    <lineage>
        <taxon>Bacteria</taxon>
        <taxon>Bacillati</taxon>
        <taxon>Actinomycetota</taxon>
        <taxon>Actinomycetes</taxon>
        <taxon>Micromonosporales</taxon>
        <taxon>Micromonosporaceae</taxon>
        <taxon>Dactylosporangium</taxon>
    </lineage>
</organism>